<keyword evidence="1 2" id="KW-0732">Signal</keyword>
<evidence type="ECO:0000259" key="3">
    <source>
        <dbReference type="SMART" id="SM00737"/>
    </source>
</evidence>
<dbReference type="InterPro" id="IPR028996">
    <property type="entry name" value="GM2-AP"/>
</dbReference>
<gene>
    <name evidence="4" type="ORF">FSP39_018706</name>
</gene>
<evidence type="ECO:0000256" key="2">
    <source>
        <dbReference type="SAM" id="SignalP"/>
    </source>
</evidence>
<comment type="caution">
    <text evidence="4">The sequence shown here is derived from an EMBL/GenBank/DDBJ whole genome shotgun (WGS) entry which is preliminary data.</text>
</comment>
<name>A0AA88YNB2_PINIB</name>
<evidence type="ECO:0000256" key="1">
    <source>
        <dbReference type="ARBA" id="ARBA00022729"/>
    </source>
</evidence>
<dbReference type="Pfam" id="PF02221">
    <property type="entry name" value="E1_DerP2_DerF2"/>
    <property type="match status" value="1"/>
</dbReference>
<dbReference type="GO" id="GO:0009898">
    <property type="term" value="C:cytoplasmic side of plasma membrane"/>
    <property type="evidence" value="ECO:0007669"/>
    <property type="project" value="TreeGrafter"/>
</dbReference>
<dbReference type="AlphaFoldDB" id="A0AA88YNB2"/>
<keyword evidence="5" id="KW-1185">Reference proteome</keyword>
<dbReference type="GO" id="GO:0006689">
    <property type="term" value="P:ganglioside catabolic process"/>
    <property type="evidence" value="ECO:0007669"/>
    <property type="project" value="InterPro"/>
</dbReference>
<dbReference type="PANTHER" id="PTHR17357:SF0">
    <property type="entry name" value="GANGLIOSIDE GM2 ACTIVATOR"/>
    <property type="match status" value="1"/>
</dbReference>
<proteinExistence type="predicted"/>
<dbReference type="GO" id="GO:0005319">
    <property type="term" value="F:lipid transporter activity"/>
    <property type="evidence" value="ECO:0007669"/>
    <property type="project" value="TreeGrafter"/>
</dbReference>
<organism evidence="4 5">
    <name type="scientific">Pinctada imbricata</name>
    <name type="common">Atlantic pearl-oyster</name>
    <name type="synonym">Pinctada martensii</name>
    <dbReference type="NCBI Taxonomy" id="66713"/>
    <lineage>
        <taxon>Eukaryota</taxon>
        <taxon>Metazoa</taxon>
        <taxon>Spiralia</taxon>
        <taxon>Lophotrochozoa</taxon>
        <taxon>Mollusca</taxon>
        <taxon>Bivalvia</taxon>
        <taxon>Autobranchia</taxon>
        <taxon>Pteriomorphia</taxon>
        <taxon>Pterioida</taxon>
        <taxon>Pterioidea</taxon>
        <taxon>Pteriidae</taxon>
        <taxon>Pinctada</taxon>
    </lineage>
</organism>
<dbReference type="Proteomes" id="UP001186944">
    <property type="component" value="Unassembled WGS sequence"/>
</dbReference>
<dbReference type="SUPFAM" id="SSF63707">
    <property type="entry name" value="Ganglioside M2 (gm2) activator"/>
    <property type="match status" value="1"/>
</dbReference>
<dbReference type="SMART" id="SM00737">
    <property type="entry name" value="ML"/>
    <property type="match status" value="1"/>
</dbReference>
<sequence>MYRVICIVLMIAFASAQSKLYYEEKERDTIDDETEALMKLLTLNAVPERYRPLQYFQKIGMDIGGRVKSFSWSKCGGSLAEITDMAVTPDPIALPGTLHIQAKGNISATSIDSPLPATLEIKKKAAGVWIKIPCVGDFGSCSYDDFCEILDSVGDCPDPIVSSGLGCNCPFKKGTYNVPSVDIDIPYGFPSGDYNITGTLHYQNQLAACLNLMLTIS</sequence>
<dbReference type="Gene3D" id="2.70.220.10">
    <property type="entry name" value="Ganglioside GM2 activator"/>
    <property type="match status" value="1"/>
</dbReference>
<feature type="domain" description="MD-2-related lipid-recognition" evidence="3">
    <location>
        <begin position="72"/>
        <end position="214"/>
    </location>
</feature>
<dbReference type="InterPro" id="IPR003172">
    <property type="entry name" value="ML_dom"/>
</dbReference>
<dbReference type="InterPro" id="IPR036846">
    <property type="entry name" value="GM2-AP_sf"/>
</dbReference>
<evidence type="ECO:0000313" key="5">
    <source>
        <dbReference type="Proteomes" id="UP001186944"/>
    </source>
</evidence>
<feature type="signal peptide" evidence="2">
    <location>
        <begin position="1"/>
        <end position="16"/>
    </location>
</feature>
<dbReference type="EMBL" id="VSWD01000006">
    <property type="protein sequence ID" value="KAK3100360.1"/>
    <property type="molecule type" value="Genomic_DNA"/>
</dbReference>
<accession>A0AA88YNB2</accession>
<reference evidence="4" key="1">
    <citation type="submission" date="2019-08" db="EMBL/GenBank/DDBJ databases">
        <title>The improved chromosome-level genome for the pearl oyster Pinctada fucata martensii using PacBio sequencing and Hi-C.</title>
        <authorList>
            <person name="Zheng Z."/>
        </authorList>
    </citation>
    <scope>NUCLEOTIDE SEQUENCE</scope>
    <source>
        <strain evidence="4">ZZ-2019</strain>
        <tissue evidence="4">Adductor muscle</tissue>
    </source>
</reference>
<dbReference type="GO" id="GO:0008047">
    <property type="term" value="F:enzyme activator activity"/>
    <property type="evidence" value="ECO:0007669"/>
    <property type="project" value="InterPro"/>
</dbReference>
<feature type="chain" id="PRO_5041733314" description="MD-2-related lipid-recognition domain-containing protein" evidence="2">
    <location>
        <begin position="17"/>
        <end position="217"/>
    </location>
</feature>
<dbReference type="PANTHER" id="PTHR17357">
    <property type="entry name" value="GM2 GANGLIOSIDE ACTIVATOR PROTEIN"/>
    <property type="match status" value="1"/>
</dbReference>
<protein>
    <recommendedName>
        <fullName evidence="3">MD-2-related lipid-recognition domain-containing protein</fullName>
    </recommendedName>
</protein>
<evidence type="ECO:0000313" key="4">
    <source>
        <dbReference type="EMBL" id="KAK3100360.1"/>
    </source>
</evidence>